<gene>
    <name evidence="3" type="ORF">M9189_04510</name>
</gene>
<dbReference type="KEGG" id="alkq:M9189_04510"/>
<dbReference type="Pfam" id="PF13432">
    <property type="entry name" value="TPR_16"/>
    <property type="match status" value="1"/>
</dbReference>
<dbReference type="RefSeq" id="WP_250724955.1">
    <property type="nucleotide sequence ID" value="NZ_CP098400.1"/>
</dbReference>
<dbReference type="SUPFAM" id="SSF52540">
    <property type="entry name" value="P-loop containing nucleoside triphosphate hydrolases"/>
    <property type="match status" value="2"/>
</dbReference>
<name>A0A9J6ZRP0_9BACT</name>
<dbReference type="InterPro" id="IPR027417">
    <property type="entry name" value="P-loop_NTPase"/>
</dbReference>
<organism evidence="3 4">
    <name type="scientific">Xiashengella succiniciproducens</name>
    <dbReference type="NCBI Taxonomy" id="2949635"/>
    <lineage>
        <taxon>Bacteria</taxon>
        <taxon>Pseudomonadati</taxon>
        <taxon>Bacteroidota</taxon>
        <taxon>Bacteroidia</taxon>
        <taxon>Marinilabiliales</taxon>
        <taxon>Marinilabiliaceae</taxon>
        <taxon>Xiashengella</taxon>
    </lineage>
</organism>
<accession>A0A9J6ZRP0</accession>
<dbReference type="FunFam" id="3.40.50.300:FF:001498">
    <property type="entry name" value="ATP-dependent DNA helicase"/>
    <property type="match status" value="1"/>
</dbReference>
<dbReference type="SMART" id="SM00028">
    <property type="entry name" value="TPR"/>
    <property type="match status" value="4"/>
</dbReference>
<sequence>MEYIQENIDTDNAEFQTAWNLIQYSSASVFLTGRAGTGKSTFLRYVCRNTHKKYIVLAPTGIAAINVEGVTLHSFFKIPLRPILPNDPDLSVENRRIFDFLKYNKAKRTLLKEVELIIIDEISMVRADVLDFVDQVLRVFTGNKHLPFGGKQLLMVGDAFQLEPVVKKDEWQILSRFYPSPYFFSANVFKVHPLVQIELKQVYRQNDAAFIDILDRIRLNQANRSHLEVINSRLNPNFTAKPEDFFITLATRRDTVDYINEIKLNELKGKEYSFAGRITGEFPESSLPTLKNLVLKEQAQVMFVKNDTERRWYNGSLGIVEDIDDEGIYVRLENDELHLVTPEKWVNLQYKYDEKNNRITADELGAFSQYPLKLAWAITVHKSQGLTFQNVMIDLSGGAFAGGQLYVALSRCRTLEGMVLKTPVRQSDIIVNREVVQFAAQANNKKLIEEELRKAKADTSYLTALHAFRSGNWKQAVNSFAEAISYRNDLENPYFRRFIAKEMLFIDHYRHQIADLEAKLKHQQENLKDFAREYYLMANECELKFNDTRAALGNLNKAIKLDPKFVDALLRRANLLFASGDYSGAEKDCTAILRSKRRHFKALLLRGQIRTQTNALELAYKDLLEAMNLKKSDPEVYRALSKVCAKMGEDALAEQYNDIASNLEDMNYE</sequence>
<dbReference type="InterPro" id="IPR051055">
    <property type="entry name" value="PIF1_helicase"/>
</dbReference>
<dbReference type="PANTHER" id="PTHR47642">
    <property type="entry name" value="ATP-DEPENDENT DNA HELICASE"/>
    <property type="match status" value="1"/>
</dbReference>
<reference evidence="3" key="1">
    <citation type="submission" date="2022-05" db="EMBL/GenBank/DDBJ databases">
        <authorList>
            <person name="Sun X."/>
        </authorList>
    </citation>
    <scope>NUCLEOTIDE SEQUENCE</scope>
    <source>
        <strain evidence="3">Ai-910</strain>
    </source>
</reference>
<dbReference type="GO" id="GO:0006281">
    <property type="term" value="P:DNA repair"/>
    <property type="evidence" value="ECO:0007669"/>
    <property type="project" value="InterPro"/>
</dbReference>
<dbReference type="AlphaFoldDB" id="A0A9J6ZRP0"/>
<feature type="domain" description="AAA+ ATPase" evidence="2">
    <location>
        <begin position="25"/>
        <end position="169"/>
    </location>
</feature>
<dbReference type="SUPFAM" id="SSF48452">
    <property type="entry name" value="TPR-like"/>
    <property type="match status" value="1"/>
</dbReference>
<protein>
    <submittedName>
        <fullName evidence="3">AAA family ATPase</fullName>
    </submittedName>
</protein>
<dbReference type="InterPro" id="IPR010285">
    <property type="entry name" value="DNA_helicase_pif1-like_DEAD"/>
</dbReference>
<dbReference type="InterPro" id="IPR003593">
    <property type="entry name" value="AAA+_ATPase"/>
</dbReference>
<dbReference type="Gene3D" id="2.30.30.940">
    <property type="match status" value="1"/>
</dbReference>
<evidence type="ECO:0000256" key="1">
    <source>
        <dbReference type="SAM" id="Coils"/>
    </source>
</evidence>
<dbReference type="Gene3D" id="3.40.50.300">
    <property type="entry name" value="P-loop containing nucleotide triphosphate hydrolases"/>
    <property type="match status" value="2"/>
</dbReference>
<feature type="coiled-coil region" evidence="1">
    <location>
        <begin position="506"/>
        <end position="533"/>
    </location>
</feature>
<dbReference type="GO" id="GO:0003678">
    <property type="term" value="F:DNA helicase activity"/>
    <property type="evidence" value="ECO:0007669"/>
    <property type="project" value="InterPro"/>
</dbReference>
<evidence type="ECO:0000259" key="2">
    <source>
        <dbReference type="SMART" id="SM00382"/>
    </source>
</evidence>
<reference evidence="3" key="2">
    <citation type="submission" date="2022-06" db="EMBL/GenBank/DDBJ databases">
        <title>Xiashengella guii gen. nov. sp. nov., a bacterium isolated form anaerobic digestion tank.</title>
        <authorList>
            <person name="Huang H."/>
        </authorList>
    </citation>
    <scope>NUCLEOTIDE SEQUENCE</scope>
    <source>
        <strain evidence="3">Ai-910</strain>
    </source>
</reference>
<keyword evidence="4" id="KW-1185">Reference proteome</keyword>
<dbReference type="CDD" id="cd18809">
    <property type="entry name" value="SF1_C_RecD"/>
    <property type="match status" value="1"/>
</dbReference>
<dbReference type="EMBL" id="CP098400">
    <property type="protein sequence ID" value="URW80612.1"/>
    <property type="molecule type" value="Genomic_DNA"/>
</dbReference>
<evidence type="ECO:0000313" key="3">
    <source>
        <dbReference type="EMBL" id="URW80612.1"/>
    </source>
</evidence>
<dbReference type="Proteomes" id="UP001056426">
    <property type="component" value="Chromosome"/>
</dbReference>
<dbReference type="InterPro" id="IPR019734">
    <property type="entry name" value="TPR_rpt"/>
</dbReference>
<evidence type="ECO:0000313" key="4">
    <source>
        <dbReference type="Proteomes" id="UP001056426"/>
    </source>
</evidence>
<dbReference type="Pfam" id="PF05970">
    <property type="entry name" value="PIF1"/>
    <property type="match status" value="1"/>
</dbReference>
<proteinExistence type="predicted"/>
<keyword evidence="1" id="KW-0175">Coiled coil</keyword>
<dbReference type="GO" id="GO:0000723">
    <property type="term" value="P:telomere maintenance"/>
    <property type="evidence" value="ECO:0007669"/>
    <property type="project" value="InterPro"/>
</dbReference>
<dbReference type="InterPro" id="IPR011990">
    <property type="entry name" value="TPR-like_helical_dom_sf"/>
</dbReference>
<dbReference type="SMART" id="SM00382">
    <property type="entry name" value="AAA"/>
    <property type="match status" value="1"/>
</dbReference>
<dbReference type="Gene3D" id="1.25.40.10">
    <property type="entry name" value="Tetratricopeptide repeat domain"/>
    <property type="match status" value="2"/>
</dbReference>